<evidence type="ECO:0000256" key="2">
    <source>
        <dbReference type="ARBA" id="ARBA00022475"/>
    </source>
</evidence>
<dbReference type="SMART" id="SM00155">
    <property type="entry name" value="PLDc"/>
    <property type="match status" value="2"/>
</dbReference>
<dbReference type="PANTHER" id="PTHR21248:SF22">
    <property type="entry name" value="PHOSPHOLIPASE D"/>
    <property type="match status" value="1"/>
</dbReference>
<evidence type="ECO:0000256" key="1">
    <source>
        <dbReference type="ARBA" id="ARBA00004651"/>
    </source>
</evidence>
<keyword evidence="9 13" id="KW-0472">Membrane</keyword>
<dbReference type="Proteomes" id="UP000784435">
    <property type="component" value="Unassembled WGS sequence"/>
</dbReference>
<feature type="domain" description="PLD phosphodiesterase" evidence="14">
    <location>
        <begin position="227"/>
        <end position="254"/>
    </location>
</feature>
<feature type="transmembrane region" description="Helical" evidence="13">
    <location>
        <begin position="12"/>
        <end position="33"/>
    </location>
</feature>
<dbReference type="EC" id="2.7.8.-" evidence="12"/>
<organism evidence="15 16">
    <name type="scientific">Brevibacterium senegalense</name>
    <dbReference type="NCBI Taxonomy" id="1033736"/>
    <lineage>
        <taxon>Bacteria</taxon>
        <taxon>Bacillati</taxon>
        <taxon>Actinomycetota</taxon>
        <taxon>Actinomycetes</taxon>
        <taxon>Micrococcales</taxon>
        <taxon>Brevibacteriaceae</taxon>
        <taxon>Brevibacterium</taxon>
    </lineage>
</organism>
<comment type="caution">
    <text evidence="15">The sequence shown here is derived from an EMBL/GenBank/DDBJ whole genome shotgun (WGS) entry which is preliminary data.</text>
</comment>
<dbReference type="Gene3D" id="3.30.870.10">
    <property type="entry name" value="Endonuclease Chain A"/>
    <property type="match status" value="2"/>
</dbReference>
<keyword evidence="3" id="KW-0444">Lipid biosynthesis</keyword>
<reference evidence="15" key="2">
    <citation type="submission" date="2021-09" db="EMBL/GenBank/DDBJ databases">
        <authorList>
            <person name="Gilroy R."/>
        </authorList>
    </citation>
    <scope>NUCLEOTIDE SEQUENCE</scope>
    <source>
        <strain evidence="15">ChiGjej5B5-7349</strain>
    </source>
</reference>
<reference evidence="15" key="1">
    <citation type="journal article" date="2021" name="PeerJ">
        <title>Extensive microbial diversity within the chicken gut microbiome revealed by metagenomics and culture.</title>
        <authorList>
            <person name="Gilroy R."/>
            <person name="Ravi A."/>
            <person name="Getino M."/>
            <person name="Pursley I."/>
            <person name="Horton D.L."/>
            <person name="Alikhan N.F."/>
            <person name="Baker D."/>
            <person name="Gharbi K."/>
            <person name="Hall N."/>
            <person name="Watson M."/>
            <person name="Adriaenssens E.M."/>
            <person name="Foster-Nyarko E."/>
            <person name="Jarju S."/>
            <person name="Secka A."/>
            <person name="Antonio M."/>
            <person name="Oren A."/>
            <person name="Chaudhuri R.R."/>
            <person name="La Ragione R."/>
            <person name="Hildebrand F."/>
            <person name="Pallen M.J."/>
        </authorList>
    </citation>
    <scope>NUCLEOTIDE SEQUENCE</scope>
    <source>
        <strain evidence="15">ChiGjej5B5-7349</strain>
    </source>
</reference>
<evidence type="ECO:0000256" key="6">
    <source>
        <dbReference type="ARBA" id="ARBA00022737"/>
    </source>
</evidence>
<evidence type="ECO:0000256" key="11">
    <source>
        <dbReference type="ARBA" id="ARBA00023264"/>
    </source>
</evidence>
<proteinExistence type="predicted"/>
<dbReference type="NCBIfam" id="TIGR04265">
    <property type="entry name" value="bac_cardiolipin"/>
    <property type="match status" value="1"/>
</dbReference>
<keyword evidence="5 13" id="KW-0812">Transmembrane</keyword>
<evidence type="ECO:0000256" key="5">
    <source>
        <dbReference type="ARBA" id="ARBA00022692"/>
    </source>
</evidence>
<evidence type="ECO:0000256" key="3">
    <source>
        <dbReference type="ARBA" id="ARBA00022516"/>
    </source>
</evidence>
<keyword evidence="4" id="KW-0808">Transferase</keyword>
<dbReference type="PROSITE" id="PS50035">
    <property type="entry name" value="PLD"/>
    <property type="match status" value="2"/>
</dbReference>
<dbReference type="Pfam" id="PF13396">
    <property type="entry name" value="PLDc_N"/>
    <property type="match status" value="1"/>
</dbReference>
<accession>A0A921MFF9</accession>
<dbReference type="PANTHER" id="PTHR21248">
    <property type="entry name" value="CARDIOLIPIN SYNTHASE"/>
    <property type="match status" value="1"/>
</dbReference>
<evidence type="ECO:0000313" key="15">
    <source>
        <dbReference type="EMBL" id="HJG80852.1"/>
    </source>
</evidence>
<keyword evidence="7 13" id="KW-1133">Transmembrane helix</keyword>
<dbReference type="InterPro" id="IPR022924">
    <property type="entry name" value="Cardiolipin_synthase"/>
</dbReference>
<dbReference type="AlphaFoldDB" id="A0A921MFF9"/>
<evidence type="ECO:0000256" key="4">
    <source>
        <dbReference type="ARBA" id="ARBA00022679"/>
    </source>
</evidence>
<keyword evidence="11" id="KW-1208">Phospholipid metabolism</keyword>
<dbReference type="GO" id="GO:0005886">
    <property type="term" value="C:plasma membrane"/>
    <property type="evidence" value="ECO:0007669"/>
    <property type="project" value="UniProtKB-SubCell"/>
</dbReference>
<comment type="subcellular location">
    <subcellularLocation>
        <location evidence="1">Cell membrane</location>
        <topology evidence="1">Multi-pass membrane protein</topology>
    </subcellularLocation>
</comment>
<dbReference type="InterPro" id="IPR001736">
    <property type="entry name" value="PLipase_D/transphosphatidylase"/>
</dbReference>
<evidence type="ECO:0000256" key="12">
    <source>
        <dbReference type="NCBIfam" id="TIGR04265"/>
    </source>
</evidence>
<evidence type="ECO:0000256" key="7">
    <source>
        <dbReference type="ARBA" id="ARBA00022989"/>
    </source>
</evidence>
<dbReference type="InterPro" id="IPR027379">
    <property type="entry name" value="CLS_N"/>
</dbReference>
<keyword evidence="2" id="KW-1003">Cell membrane</keyword>
<keyword evidence="6" id="KW-0677">Repeat</keyword>
<dbReference type="InterPro" id="IPR025202">
    <property type="entry name" value="PLD-like_dom"/>
</dbReference>
<keyword evidence="10" id="KW-0594">Phospholipid biosynthesis</keyword>
<gene>
    <name evidence="15" type="primary">cls</name>
    <name evidence="15" type="ORF">K8V08_10620</name>
</gene>
<dbReference type="Pfam" id="PF13091">
    <property type="entry name" value="PLDc_2"/>
    <property type="match status" value="2"/>
</dbReference>
<evidence type="ECO:0000256" key="10">
    <source>
        <dbReference type="ARBA" id="ARBA00023209"/>
    </source>
</evidence>
<sequence length="497" mass="56110">MDPSGIFTWIQAQFPGWVAITLLVIDAIVRIVALGTVGYRRKPTAALGWLILIFMIPFVGIILFLFLGSPNLPQRRREKQHEINERVKSATGHRAIIGASDHLPLPLSTAAQLNYELGALPMVHGNSFELVSDSVDCIEQMTREVRGAKRFVHFEFYIVTLDDTTRQLFDALIDAHRRGVEVRILIDHLGSLGYPGYRSLVKLLDSSGLLWRRSMPIRPWRGEYQRLDLRNHRKILVVDGDVAFTGSQNIIHPSYNKASNVRRGLVWKDLMVRCTGPVVDELDAVFASDWYSETDDPLLGEIDEDLDIPEEATGVLAQVVPSGPGFEQENNLQLFTHLIYNANREIVISSPYFVPDPALLTALKTESQSGVDVRLYVGATNDHWIAGKAQESYYDELVEAGVRIFQYHSPTVLHAKFILVDDEVTVIGSSNMDERSFSINHEVSLFIVDEEFTQRMYALEREDFRSSSVPLDTVAWAERSLLRRYAENVCRLGSALL</sequence>
<evidence type="ECO:0000259" key="14">
    <source>
        <dbReference type="PROSITE" id="PS50035"/>
    </source>
</evidence>
<evidence type="ECO:0000313" key="16">
    <source>
        <dbReference type="Proteomes" id="UP000784435"/>
    </source>
</evidence>
<protein>
    <recommendedName>
        <fullName evidence="12">Cardiolipin synthase</fullName>
        <ecNumber evidence="12">2.7.8.-</ecNumber>
    </recommendedName>
</protein>
<name>A0A921MFF9_9MICO</name>
<dbReference type="GO" id="GO:0032049">
    <property type="term" value="P:cardiolipin biosynthetic process"/>
    <property type="evidence" value="ECO:0007669"/>
    <property type="project" value="UniProtKB-UniRule"/>
</dbReference>
<evidence type="ECO:0000256" key="8">
    <source>
        <dbReference type="ARBA" id="ARBA00023098"/>
    </source>
</evidence>
<evidence type="ECO:0000256" key="9">
    <source>
        <dbReference type="ARBA" id="ARBA00023136"/>
    </source>
</evidence>
<keyword evidence="8" id="KW-0443">Lipid metabolism</keyword>
<dbReference type="EMBL" id="DYUK01000227">
    <property type="protein sequence ID" value="HJG80852.1"/>
    <property type="molecule type" value="Genomic_DNA"/>
</dbReference>
<feature type="domain" description="PLD phosphodiesterase" evidence="14">
    <location>
        <begin position="409"/>
        <end position="436"/>
    </location>
</feature>
<feature type="transmembrane region" description="Helical" evidence="13">
    <location>
        <begin position="45"/>
        <end position="67"/>
    </location>
</feature>
<evidence type="ECO:0000256" key="13">
    <source>
        <dbReference type="SAM" id="Phobius"/>
    </source>
</evidence>
<dbReference type="GO" id="GO:0008808">
    <property type="term" value="F:cardiolipin synthase activity"/>
    <property type="evidence" value="ECO:0007669"/>
    <property type="project" value="UniProtKB-UniRule"/>
</dbReference>
<dbReference type="SUPFAM" id="SSF56024">
    <property type="entry name" value="Phospholipase D/nuclease"/>
    <property type="match status" value="2"/>
</dbReference>